<sequence length="508" mass="56148">MNADTSIRSIVIAGGGSAGWMAAAALARAHNPERCQITLVESDEIGIVGVGEATIPPIQQFNQILGIDEATFVRETGATFKLGIEFVDWLREGHRYFHPFGRFGDDFAMSPFHQHWLRARQLGAPEPLSDYSLTTLAAMGGRFRPPRPGDPAVFTTLSYAYHFDAARYAAFLRRHAEGMGVVRREGKIAAVNLDAESGRITSLTLEDGGTIRGELFIDCTGLRSLLLGDALKVPFVDWSAHLPCNRALAVPSGVRLDDVPYTRSTARSAGWQWRIPLQHRTGNGLVYCGDHLSDDEAADILLSNLDGPAMADPRLIRFTTGRRAKFWHKNCVALGLASGFLEPLESTSIHLIQTGIIKLLSWFPDTSFGPLPEAEYNRIAIHEFERVRDFLVLHYHATERTGTPFWDYCRTMPIPDSLADKLAMFRANGRLIERGQDLFQEASWLAVMLGQGIEPSGFDPLTNMVPPRELEAILRAMRKVMAEAAAGMPLQSAWINQHCRADQLIAGA</sequence>
<keyword evidence="2" id="KW-0285">Flavoprotein</keyword>
<evidence type="ECO:0000256" key="1">
    <source>
        <dbReference type="PIRSR" id="PIRSR011396-1"/>
    </source>
</evidence>
<dbReference type="GO" id="GO:0000166">
    <property type="term" value="F:nucleotide binding"/>
    <property type="evidence" value="ECO:0007669"/>
    <property type="project" value="UniProtKB-KW"/>
</dbReference>
<dbReference type="AlphaFoldDB" id="A0A7X1G183"/>
<feature type="binding site" evidence="2">
    <location>
        <position position="345"/>
    </location>
    <ligand>
        <name>L-tryptophan</name>
        <dbReference type="ChEBI" id="CHEBI:57912"/>
    </ligand>
</feature>
<evidence type="ECO:0000256" key="2">
    <source>
        <dbReference type="PIRSR" id="PIRSR011396-2"/>
    </source>
</evidence>
<comment type="caution">
    <text evidence="3">The sequence shown here is derived from an EMBL/GenBank/DDBJ whole genome shotgun (WGS) entry which is preliminary data.</text>
</comment>
<feature type="binding site" evidence="2">
    <location>
        <position position="349"/>
    </location>
    <ligand>
        <name>FAD</name>
        <dbReference type="ChEBI" id="CHEBI:57692"/>
    </ligand>
</feature>
<keyword evidence="2" id="KW-0547">Nucleotide-binding</keyword>
<dbReference type="InterPro" id="IPR006905">
    <property type="entry name" value="Flavin_halogenase"/>
</dbReference>
<reference evidence="3 4" key="1">
    <citation type="submission" date="2020-08" db="EMBL/GenBank/DDBJ databases">
        <title>The genome sequence of type strain Novosphingobium piscinae KCTC 42194.</title>
        <authorList>
            <person name="Liu Y."/>
        </authorList>
    </citation>
    <scope>NUCLEOTIDE SEQUENCE [LARGE SCALE GENOMIC DNA]</scope>
    <source>
        <strain evidence="3 4">KCTC 42194</strain>
    </source>
</reference>
<dbReference type="EMBL" id="JACLAX010000014">
    <property type="protein sequence ID" value="MBC2670117.1"/>
    <property type="molecule type" value="Genomic_DNA"/>
</dbReference>
<evidence type="ECO:0000313" key="3">
    <source>
        <dbReference type="EMBL" id="MBC2670117.1"/>
    </source>
</evidence>
<accession>A0A7X1G183</accession>
<keyword evidence="4" id="KW-1185">Reference proteome</keyword>
<dbReference type="RefSeq" id="WP_185679977.1">
    <property type="nucleotide sequence ID" value="NZ_JACLAX010000014.1"/>
</dbReference>
<dbReference type="PIRSF" id="PIRSF011396">
    <property type="entry name" value="Trp_halogenase"/>
    <property type="match status" value="1"/>
</dbReference>
<feature type="binding site" evidence="2">
    <location>
        <position position="81"/>
    </location>
    <ligand>
        <name>7-chloro-L-tryptophan</name>
        <dbReference type="ChEBI" id="CHEBI:58713"/>
    </ligand>
</feature>
<dbReference type="InterPro" id="IPR036188">
    <property type="entry name" value="FAD/NAD-bd_sf"/>
</dbReference>
<feature type="binding site" evidence="2">
    <location>
        <begin position="15"/>
        <end position="18"/>
    </location>
    <ligand>
        <name>FAD</name>
        <dbReference type="ChEBI" id="CHEBI:57692"/>
    </ligand>
</feature>
<protein>
    <submittedName>
        <fullName evidence="3">Tryptophan 7-halogenase</fullName>
    </submittedName>
</protein>
<dbReference type="InterPro" id="IPR050816">
    <property type="entry name" value="Flavin-dep_Halogenase_NPB"/>
</dbReference>
<dbReference type="Pfam" id="PF04820">
    <property type="entry name" value="Trp_halogenase"/>
    <property type="match status" value="1"/>
</dbReference>
<dbReference type="PANTHER" id="PTHR43747">
    <property type="entry name" value="FAD-BINDING PROTEIN"/>
    <property type="match status" value="1"/>
</dbReference>
<name>A0A7X1G183_9SPHN</name>
<organism evidence="3 4">
    <name type="scientific">Novosphingobium piscinae</name>
    <dbReference type="NCBI Taxonomy" id="1507448"/>
    <lineage>
        <taxon>Bacteria</taxon>
        <taxon>Pseudomonadati</taxon>
        <taxon>Pseudomonadota</taxon>
        <taxon>Alphaproteobacteria</taxon>
        <taxon>Sphingomonadales</taxon>
        <taxon>Sphingomonadaceae</taxon>
        <taxon>Novosphingobium</taxon>
    </lineage>
</organism>
<proteinExistence type="predicted"/>
<feature type="binding site" evidence="2">
    <location>
        <position position="336"/>
    </location>
    <ligand>
        <name>FAD</name>
        <dbReference type="ChEBI" id="CHEBI:57692"/>
    </ligand>
</feature>
<dbReference type="InterPro" id="IPR033856">
    <property type="entry name" value="Trp_halogen"/>
</dbReference>
<evidence type="ECO:0000313" key="4">
    <source>
        <dbReference type="Proteomes" id="UP000551327"/>
    </source>
</evidence>
<dbReference type="PANTHER" id="PTHR43747:SF4">
    <property type="entry name" value="FLAVIN-DEPENDENT TRYPTOPHAN HALOGENASE"/>
    <property type="match status" value="1"/>
</dbReference>
<feature type="active site" evidence="1">
    <location>
        <position position="81"/>
    </location>
</feature>
<dbReference type="GO" id="GO:0004497">
    <property type="term" value="F:monooxygenase activity"/>
    <property type="evidence" value="ECO:0007669"/>
    <property type="project" value="InterPro"/>
</dbReference>
<dbReference type="Gene3D" id="3.50.50.60">
    <property type="entry name" value="FAD/NAD(P)-binding domain"/>
    <property type="match status" value="1"/>
</dbReference>
<gene>
    <name evidence="3" type="ORF">H7F53_13260</name>
</gene>
<keyword evidence="2" id="KW-0274">FAD</keyword>
<dbReference type="SUPFAM" id="SSF51905">
    <property type="entry name" value="FAD/NAD(P)-binding domain"/>
    <property type="match status" value="1"/>
</dbReference>
<dbReference type="Proteomes" id="UP000551327">
    <property type="component" value="Unassembled WGS sequence"/>
</dbReference>